<evidence type="ECO:0000313" key="2">
    <source>
        <dbReference type="Proteomes" id="UP001595557"/>
    </source>
</evidence>
<protein>
    <recommendedName>
        <fullName evidence="3">HlyD family secretion protein</fullName>
    </recommendedName>
</protein>
<comment type="caution">
    <text evidence="1">The sequence shown here is derived from an EMBL/GenBank/DDBJ whole genome shotgun (WGS) entry which is preliminary data.</text>
</comment>
<organism evidence="1 2">
    <name type="scientific">Paracoccus fontiphilus</name>
    <dbReference type="NCBI Taxonomy" id="1815556"/>
    <lineage>
        <taxon>Bacteria</taxon>
        <taxon>Pseudomonadati</taxon>
        <taxon>Pseudomonadota</taxon>
        <taxon>Alphaproteobacteria</taxon>
        <taxon>Rhodobacterales</taxon>
        <taxon>Paracoccaceae</taxon>
        <taxon>Paracoccus</taxon>
    </lineage>
</organism>
<keyword evidence="2" id="KW-1185">Reference proteome</keyword>
<dbReference type="Gene3D" id="2.40.420.20">
    <property type="match status" value="1"/>
</dbReference>
<dbReference type="EMBL" id="JBHRTE010000019">
    <property type="protein sequence ID" value="MFC3167221.1"/>
    <property type="molecule type" value="Genomic_DNA"/>
</dbReference>
<evidence type="ECO:0008006" key="3">
    <source>
        <dbReference type="Google" id="ProtNLM"/>
    </source>
</evidence>
<dbReference type="RefSeq" id="WP_377706765.1">
    <property type="nucleotide sequence ID" value="NZ_JBHRTE010000019.1"/>
</dbReference>
<accession>A0ABV7IBZ7</accession>
<proteinExistence type="predicted"/>
<name>A0ABV7IBZ7_9RHOB</name>
<gene>
    <name evidence="1" type="ORF">ACFOD7_04070</name>
</gene>
<sequence length="45" mass="4680">MTVTTGIRGSSKVEILDGLTEGQAVIVPAPADLDDGARVRVEDAR</sequence>
<reference evidence="2" key="1">
    <citation type="journal article" date="2019" name="Int. J. Syst. Evol. Microbiol.">
        <title>The Global Catalogue of Microorganisms (GCM) 10K type strain sequencing project: providing services to taxonomists for standard genome sequencing and annotation.</title>
        <authorList>
            <consortium name="The Broad Institute Genomics Platform"/>
            <consortium name="The Broad Institute Genome Sequencing Center for Infectious Disease"/>
            <person name="Wu L."/>
            <person name="Ma J."/>
        </authorList>
    </citation>
    <scope>NUCLEOTIDE SEQUENCE [LARGE SCALE GENOMIC DNA]</scope>
    <source>
        <strain evidence="2">KCTC 52239</strain>
    </source>
</reference>
<evidence type="ECO:0000313" key="1">
    <source>
        <dbReference type="EMBL" id="MFC3167221.1"/>
    </source>
</evidence>
<dbReference type="Proteomes" id="UP001595557">
    <property type="component" value="Unassembled WGS sequence"/>
</dbReference>